<evidence type="ECO:0000256" key="2">
    <source>
        <dbReference type="SAM" id="Phobius"/>
    </source>
</evidence>
<evidence type="ECO:0008006" key="7">
    <source>
        <dbReference type="Google" id="ProtNLM"/>
    </source>
</evidence>
<dbReference type="EMBL" id="JARPUR010000005">
    <property type="protein sequence ID" value="KAK4875449.1"/>
    <property type="molecule type" value="Genomic_DNA"/>
</dbReference>
<dbReference type="SUPFAM" id="SSF57603">
    <property type="entry name" value="FnI-like domain"/>
    <property type="match status" value="2"/>
</dbReference>
<feature type="domain" description="VWFC" evidence="3">
    <location>
        <begin position="465"/>
        <end position="540"/>
    </location>
</feature>
<keyword evidence="2" id="KW-0472">Membrane</keyword>
<dbReference type="Gene3D" id="6.20.200.20">
    <property type="match status" value="1"/>
</dbReference>
<dbReference type="Pfam" id="PF00093">
    <property type="entry name" value="VWC"/>
    <property type="match status" value="2"/>
</dbReference>
<dbReference type="PROSITE" id="PS01208">
    <property type="entry name" value="VWFC_1"/>
    <property type="match status" value="1"/>
</dbReference>
<proteinExistence type="predicted"/>
<feature type="domain" description="VWFC" evidence="3">
    <location>
        <begin position="1110"/>
        <end position="1170"/>
    </location>
</feature>
<dbReference type="GO" id="GO:0030514">
    <property type="term" value="P:negative regulation of BMP signaling pathway"/>
    <property type="evidence" value="ECO:0007669"/>
    <property type="project" value="TreeGrafter"/>
</dbReference>
<reference evidence="6" key="1">
    <citation type="submission" date="2023-01" db="EMBL/GenBank/DDBJ databases">
        <title>Key to firefly adult light organ development and bioluminescence: homeobox transcription factors regulate luciferase expression and transportation to peroxisome.</title>
        <authorList>
            <person name="Fu X."/>
        </authorList>
    </citation>
    <scope>NUCLEOTIDE SEQUENCE [LARGE SCALE GENOMIC DNA]</scope>
</reference>
<feature type="domain" description="CHRD" evidence="4">
    <location>
        <begin position="564"/>
        <end position="704"/>
    </location>
</feature>
<dbReference type="PROSITE" id="PS50933">
    <property type="entry name" value="CHRD"/>
    <property type="match status" value="3"/>
</dbReference>
<keyword evidence="2" id="KW-1133">Transmembrane helix</keyword>
<dbReference type="InterPro" id="IPR052278">
    <property type="entry name" value="Chordin-like_regulators"/>
</dbReference>
<feature type="transmembrane region" description="Helical" evidence="2">
    <location>
        <begin position="363"/>
        <end position="383"/>
    </location>
</feature>
<dbReference type="Pfam" id="PF07452">
    <property type="entry name" value="CHRD"/>
    <property type="match status" value="1"/>
</dbReference>
<feature type="domain" description="CHRD" evidence="4">
    <location>
        <begin position="841"/>
        <end position="958"/>
    </location>
</feature>
<dbReference type="PROSITE" id="PS50184">
    <property type="entry name" value="VWFC_2"/>
    <property type="match status" value="2"/>
</dbReference>
<dbReference type="Proteomes" id="UP001353858">
    <property type="component" value="Unassembled WGS sequence"/>
</dbReference>
<dbReference type="GO" id="GO:0005615">
    <property type="term" value="C:extracellular space"/>
    <property type="evidence" value="ECO:0007669"/>
    <property type="project" value="TreeGrafter"/>
</dbReference>
<evidence type="ECO:0000256" key="1">
    <source>
        <dbReference type="PROSITE-ProRule" id="PRU00230"/>
    </source>
</evidence>
<dbReference type="InterPro" id="IPR001007">
    <property type="entry name" value="VWF_dom"/>
</dbReference>
<organism evidence="5 6">
    <name type="scientific">Aquatica leii</name>
    <dbReference type="NCBI Taxonomy" id="1421715"/>
    <lineage>
        <taxon>Eukaryota</taxon>
        <taxon>Metazoa</taxon>
        <taxon>Ecdysozoa</taxon>
        <taxon>Arthropoda</taxon>
        <taxon>Hexapoda</taxon>
        <taxon>Insecta</taxon>
        <taxon>Pterygota</taxon>
        <taxon>Neoptera</taxon>
        <taxon>Endopterygota</taxon>
        <taxon>Coleoptera</taxon>
        <taxon>Polyphaga</taxon>
        <taxon>Elateriformia</taxon>
        <taxon>Elateroidea</taxon>
        <taxon>Lampyridae</taxon>
        <taxon>Luciolinae</taxon>
        <taxon>Aquatica</taxon>
    </lineage>
</organism>
<evidence type="ECO:0000313" key="5">
    <source>
        <dbReference type="EMBL" id="KAK4875449.1"/>
    </source>
</evidence>
<dbReference type="PANTHER" id="PTHR46526:SF1">
    <property type="entry name" value="CHORDIN"/>
    <property type="match status" value="1"/>
</dbReference>
<dbReference type="Gene3D" id="1.10.287.70">
    <property type="match status" value="1"/>
</dbReference>
<keyword evidence="6" id="KW-1185">Reference proteome</keyword>
<evidence type="ECO:0000259" key="4">
    <source>
        <dbReference type="PROSITE" id="PS50933"/>
    </source>
</evidence>
<evidence type="ECO:0000313" key="6">
    <source>
        <dbReference type="Proteomes" id="UP001353858"/>
    </source>
</evidence>
<dbReference type="GO" id="GO:0036122">
    <property type="term" value="F:BMP binding"/>
    <property type="evidence" value="ECO:0007669"/>
    <property type="project" value="TreeGrafter"/>
</dbReference>
<dbReference type="SMART" id="SM00214">
    <property type="entry name" value="VWC"/>
    <property type="match status" value="3"/>
</dbReference>
<dbReference type="GO" id="GO:0009953">
    <property type="term" value="P:dorsal/ventral pattern formation"/>
    <property type="evidence" value="ECO:0007669"/>
    <property type="project" value="TreeGrafter"/>
</dbReference>
<dbReference type="SMART" id="SM00754">
    <property type="entry name" value="CHRD"/>
    <property type="match status" value="3"/>
</dbReference>
<dbReference type="PANTHER" id="PTHR46526">
    <property type="entry name" value="CHORDIN"/>
    <property type="match status" value="1"/>
</dbReference>
<keyword evidence="1" id="KW-0217">Developmental protein</keyword>
<keyword evidence="2" id="KW-0812">Transmembrane</keyword>
<evidence type="ECO:0000259" key="3">
    <source>
        <dbReference type="PROSITE" id="PS50184"/>
    </source>
</evidence>
<accession>A0AAN7PSB9</accession>
<name>A0AAN7PSB9_9COLE</name>
<dbReference type="InterPro" id="IPR010895">
    <property type="entry name" value="CHRD"/>
</dbReference>
<feature type="domain" description="CHRD" evidence="4">
    <location>
        <begin position="706"/>
        <end position="837"/>
    </location>
</feature>
<sequence>MAEKKLQQLFKERVSLLGRLDSIKNYLTGVKDILKSNLNLNNAELEILKQRVIRMDGLLHEFDNVQKQIETFVSSDELNVQINEREVFENEYMLLYGCAKGILLDHVTDQQAKAVVFNDENKMQNSFKMPAIKAPEFDELFEILWKEPILNVVILDVSTVNYVVHQSNPYSTKNNCGKRAVAVDSVSCEFLKSITFKRTNFNSCPIYFMKTNIRYDTSPLPSIRMAFYIVQLLGLHFNATVIDYVLYGPQTIFYNLQKSDIIFFTGVNIPIKGFDSSDLFFTHEIVWLVPPPQRMSSIEALVHIFKVELWIFVVITAVLTILIWWMISSVAKKKFCAGDLYSIAVKVLCVTIWGTITKLPKNTTLSCIIIIYMVYVLHIQTAYTSGLIKALTTPVYDRGIESISDLATSKLPIYVVPYTKNYFLTDNSTLASALEKKFLNITSHDARSKSPLMDDDGGRTRNKAAECVFGKQVRELGSQWVPDLGVPIGVLYCMKCECVPFRKKRRIVARVQCRSIKKECPVPSCDEPVLLPGRCCKVCPGDTYNPDIIQDVVPQNTLDEEERSSKHFAALLSGRSSITLKNDDMQVIPNDQNKNNVVATGRFTFQKKNLYYSFYISDKAARPRSLQFVDGEGTILEEHTLSGTGGLVNSLYQNATRKVCGVWRRLPRDYRRLLKEERMFTVLVWGVKDQSEFTLSGQIMKYVALGTELFSSLLEPAPGSSSLMMSGAGGTAIVSASTTVSPSIHIAVVFNGIFLPDEISEVPVTINLSLDEKKQIILEEKIRVQKPARELNLIEVSSPVSPADLRLLTRGRLVLSVSSVSKPQILKLSGNVITKATCELFQTTLNSATNDRSVNPYGSSGLAWLFLNNEGSLVYSVEVDDLHADQKPIFITLVDVTTKRKMELEDLTPDFVDGWANGTVDKLSPRVLEPLYSGNLAVNVATQSENNLLRGRLSARLVADARDAPAPMLLKRVDKTLPPSAVGISWITVDNYCHMHYDVTLTGLSSFDRKLQLSLDLLPMVAPGAPIITHVLDDFNGNQVEGSPTETLTKEELVRLDAGVVFINIKDKTTKNTLLSATLKELQVPPTCLSHITDNNVPTLSLDTEVSENGACFHEGKFYQEGDQWTTTDPCTMCYCQNGHSKCDTLVCPEITCPASFKVKGSGECCSVCSNSTSTQESNTSAPRGCVFGGKFYSAGSRFHPFLIPNGFDLCTECVCDSLLLEVKCTRQSNERKCCKHCIESSKAMIDSENGTYISDLSSPNVIYSKDSQNVVAYKTPQQVLSEGGCKNPSNPNKPYENGQKYHPWIASLGEYKCVTCKCKNGNQSCERQRCTRAICHKMFKPKHNAASSTTKEFCCSQLQCKRFRRHHRAHNS</sequence>
<comment type="caution">
    <text evidence="5">The sequence shown here is derived from an EMBL/GenBank/DDBJ whole genome shotgun (WGS) entry which is preliminary data.</text>
</comment>
<protein>
    <recommendedName>
        <fullName evidence="7">Dorsal-ventral patterning protein Sog</fullName>
    </recommendedName>
</protein>
<gene>
    <name evidence="5" type="ORF">RN001_011871</name>
</gene>
<feature type="transmembrane region" description="Helical" evidence="2">
    <location>
        <begin position="309"/>
        <end position="327"/>
    </location>
</feature>